<dbReference type="Proteomes" id="UP000286268">
    <property type="component" value="Chromosome"/>
</dbReference>
<feature type="transmembrane region" description="Helical" evidence="1">
    <location>
        <begin position="152"/>
        <end position="173"/>
    </location>
</feature>
<protein>
    <recommendedName>
        <fullName evidence="4">CARDB domain-containing protein</fullName>
    </recommendedName>
</protein>
<dbReference type="InterPro" id="IPR013783">
    <property type="entry name" value="Ig-like_fold"/>
</dbReference>
<evidence type="ECO:0000256" key="1">
    <source>
        <dbReference type="SAM" id="Phobius"/>
    </source>
</evidence>
<keyword evidence="1" id="KW-0812">Transmembrane</keyword>
<keyword evidence="3" id="KW-1185">Reference proteome</keyword>
<evidence type="ECO:0000313" key="3">
    <source>
        <dbReference type="Proteomes" id="UP000286268"/>
    </source>
</evidence>
<dbReference type="RefSeq" id="WP_128213585.1">
    <property type="nucleotide sequence ID" value="NZ_CP025746.1"/>
</dbReference>
<proteinExistence type="predicted"/>
<reference evidence="2 3" key="1">
    <citation type="submission" date="2018-01" db="EMBL/GenBank/DDBJ databases">
        <title>Genome Sequencing and Assembly of Anaerobacter polyendosporus strain CT4.</title>
        <authorList>
            <person name="Tachaapaikoon C."/>
            <person name="Sutheeworapong S."/>
            <person name="Jenjaroenpun P."/>
            <person name="Wongsurawat T."/>
            <person name="Nookeaw I."/>
            <person name="Cheawchanlertfa P."/>
            <person name="Kosugi A."/>
            <person name="Cheevadhanarak S."/>
            <person name="Ratanakhanokchai K."/>
        </authorList>
    </citation>
    <scope>NUCLEOTIDE SEQUENCE [LARGE SCALE GENOMIC DNA]</scope>
    <source>
        <strain evidence="2 3">CT4</strain>
    </source>
</reference>
<dbReference type="Gene3D" id="2.60.40.10">
    <property type="entry name" value="Immunoglobulins"/>
    <property type="match status" value="1"/>
</dbReference>
<dbReference type="EMBL" id="CP025746">
    <property type="protein sequence ID" value="QAA32850.1"/>
    <property type="molecule type" value="Genomic_DNA"/>
</dbReference>
<evidence type="ECO:0000313" key="2">
    <source>
        <dbReference type="EMBL" id="QAA32850.1"/>
    </source>
</evidence>
<dbReference type="OrthoDB" id="2855036at2"/>
<organism evidence="2 3">
    <name type="scientific">Clostridium manihotivorum</name>
    <dbReference type="NCBI Taxonomy" id="2320868"/>
    <lineage>
        <taxon>Bacteria</taxon>
        <taxon>Bacillati</taxon>
        <taxon>Bacillota</taxon>
        <taxon>Clostridia</taxon>
        <taxon>Eubacteriales</taxon>
        <taxon>Clostridiaceae</taxon>
        <taxon>Clostridium</taxon>
    </lineage>
</organism>
<dbReference type="KEGG" id="cmah:C1I91_15030"/>
<keyword evidence="1" id="KW-0472">Membrane</keyword>
<name>A0A3R5TGD7_9CLOT</name>
<keyword evidence="1" id="KW-1133">Transmembrane helix</keyword>
<sequence>MRRIYIAITMFLILALYPLTNVYAKDLNTDKLSISITSPSAVKDYPGKEELVKAEVKNNTDKPIKDLLVYITMADIKKNMTVNLEDYSADKPVKVDILNPGETKVIELPIRFVYTSNYYLYTTAVSKEYNQIISSDAIPIEIMGNTKVDKNMVLIISYVEPILLALGTVFIMLKKKYTKTT</sequence>
<gene>
    <name evidence="2" type="ORF">C1I91_15030</name>
</gene>
<dbReference type="AlphaFoldDB" id="A0A3R5TGD7"/>
<accession>A0A3R5TGD7</accession>
<evidence type="ECO:0008006" key="4">
    <source>
        <dbReference type="Google" id="ProtNLM"/>
    </source>
</evidence>